<comment type="caution">
    <text evidence="1">The sequence shown here is derived from an EMBL/GenBank/DDBJ whole genome shotgun (WGS) entry which is preliminary data.</text>
</comment>
<evidence type="ECO:0000313" key="1">
    <source>
        <dbReference type="EMBL" id="EIT83806.1"/>
    </source>
</evidence>
<dbReference type="Proteomes" id="UP000004080">
    <property type="component" value="Unassembled WGS sequence"/>
</dbReference>
<reference evidence="1 2" key="1">
    <citation type="journal article" date="2012" name="J. Bacteriol.">
        <title>Genome of Bacillus macauensis ZFHKF-1, a Long-Chain-Forming Bacterium.</title>
        <authorList>
            <person name="Cai L."/>
            <person name="Zhang T."/>
        </authorList>
    </citation>
    <scope>NUCLEOTIDE SEQUENCE [LARGE SCALE GENOMIC DNA]</scope>
    <source>
        <strain evidence="1 2">ZFHKF-1</strain>
    </source>
</reference>
<dbReference type="InterPro" id="IPR026988">
    <property type="entry name" value="YaaC-like"/>
</dbReference>
<dbReference type="PATRIC" id="fig|1196324.3.peg.3806"/>
<dbReference type="EMBL" id="AKKV01000044">
    <property type="protein sequence ID" value="EIT83806.1"/>
    <property type="molecule type" value="Genomic_DNA"/>
</dbReference>
<sequence length="320" mass="37927">MIASNPWELYYSFFSSSKAQSYLYRCYERAGIEQAESKSYQNCYPFIYFIEHGKKYYDLASISPAEIQPVLLFYGMIQLIKACVLTTDPDYPENSSVLAHGLTTRKRKKKCYEFLHDEVKVQRNGLFNHFSYQLFHVKHTEGEKFKMLSLLQYIPELQNRLQEIQQKQQLLQVIQDQHDWHIPSCILTTLHMNTERFLTYINQGSSSSFQLKNETKSHIVLSTSSILTPFSSQPFIWSSDNTYYISRSRPEESFYGALNEPMIHYSILYNLSMLCRYETEWWSDIFHSYTTNDLPFILSFLQTTQRKIPEWFGRYLLSLT</sequence>
<protein>
    <recommendedName>
        <fullName evidence="3">YaaC</fullName>
    </recommendedName>
</protein>
<dbReference type="OrthoDB" id="2380109at2"/>
<organism evidence="1 2">
    <name type="scientific">Fictibacillus macauensis ZFHKF-1</name>
    <dbReference type="NCBI Taxonomy" id="1196324"/>
    <lineage>
        <taxon>Bacteria</taxon>
        <taxon>Bacillati</taxon>
        <taxon>Bacillota</taxon>
        <taxon>Bacilli</taxon>
        <taxon>Bacillales</taxon>
        <taxon>Fictibacillaceae</taxon>
        <taxon>Fictibacillus</taxon>
    </lineage>
</organism>
<accession>I8IWE7</accession>
<evidence type="ECO:0008006" key="3">
    <source>
        <dbReference type="Google" id="ProtNLM"/>
    </source>
</evidence>
<gene>
    <name evidence="1" type="ORF">A374_18689</name>
</gene>
<dbReference type="AlphaFoldDB" id="I8IWE7"/>
<keyword evidence="2" id="KW-1185">Reference proteome</keyword>
<name>I8IWE7_9BACL</name>
<dbReference type="RefSeq" id="WP_007203805.1">
    <property type="nucleotide sequence ID" value="NZ_AKKV01000044.1"/>
</dbReference>
<dbReference type="Pfam" id="PF14175">
    <property type="entry name" value="YaaC"/>
    <property type="match status" value="1"/>
</dbReference>
<dbReference type="STRING" id="1196324.A374_18689"/>
<proteinExistence type="predicted"/>
<evidence type="ECO:0000313" key="2">
    <source>
        <dbReference type="Proteomes" id="UP000004080"/>
    </source>
</evidence>
<dbReference type="eggNOG" id="ENOG502Z9JI">
    <property type="taxonomic scope" value="Bacteria"/>
</dbReference>